<accession>A0A931GX95</accession>
<gene>
    <name evidence="1" type="ORF">IW254_000063</name>
</gene>
<evidence type="ECO:0000313" key="1">
    <source>
        <dbReference type="EMBL" id="MBG6121094.1"/>
    </source>
</evidence>
<reference evidence="1" key="1">
    <citation type="submission" date="2020-11" db="EMBL/GenBank/DDBJ databases">
        <title>Sequencing the genomes of 1000 actinobacteria strains.</title>
        <authorList>
            <person name="Klenk H.-P."/>
        </authorList>
    </citation>
    <scope>NUCLEOTIDE SEQUENCE</scope>
    <source>
        <strain evidence="1">DSM 45632</strain>
    </source>
</reference>
<name>A0A931GX95_9CORY</name>
<dbReference type="AlphaFoldDB" id="A0A931GX95"/>
<organism evidence="1 2">
    <name type="scientific">Corynebacterium aquatimens</name>
    <dbReference type="NCBI Taxonomy" id="1190508"/>
    <lineage>
        <taxon>Bacteria</taxon>
        <taxon>Bacillati</taxon>
        <taxon>Actinomycetota</taxon>
        <taxon>Actinomycetes</taxon>
        <taxon>Mycobacteriales</taxon>
        <taxon>Corynebacteriaceae</taxon>
        <taxon>Corynebacterium</taxon>
    </lineage>
</organism>
<keyword evidence="2" id="KW-1185">Reference proteome</keyword>
<proteinExistence type="predicted"/>
<dbReference type="EMBL" id="JADOUE010000001">
    <property type="protein sequence ID" value="MBG6121094.1"/>
    <property type="molecule type" value="Genomic_DNA"/>
</dbReference>
<dbReference type="Proteomes" id="UP000658613">
    <property type="component" value="Unassembled WGS sequence"/>
</dbReference>
<comment type="caution">
    <text evidence="1">The sequence shown here is derived from an EMBL/GenBank/DDBJ whole genome shotgun (WGS) entry which is preliminary data.</text>
</comment>
<dbReference type="RefSeq" id="WP_196823723.1">
    <property type="nucleotide sequence ID" value="NZ_CP046980.1"/>
</dbReference>
<protein>
    <submittedName>
        <fullName evidence="1">Uncharacterized protein</fullName>
    </submittedName>
</protein>
<sequence>MTTTTAPQKEGTRTTVRLSPEVLAAARKLQETKGLSLSDAVNELATLGLERERPKKKFVLPEFDYKPKVDVTNVGEVLGIEEEEEWRGKYDR</sequence>
<evidence type="ECO:0000313" key="2">
    <source>
        <dbReference type="Proteomes" id="UP000658613"/>
    </source>
</evidence>